<protein>
    <submittedName>
        <fullName evidence="2">DUF1561 family protein</fullName>
    </submittedName>
</protein>
<evidence type="ECO:0000256" key="1">
    <source>
        <dbReference type="SAM" id="SignalP"/>
    </source>
</evidence>
<dbReference type="RefSeq" id="WP_147576124.1">
    <property type="nucleotide sequence ID" value="NZ_VOWB01000092.1"/>
</dbReference>
<dbReference type="Proteomes" id="UP000321310">
    <property type="component" value="Unassembled WGS sequence"/>
</dbReference>
<organism evidence="2 3">
    <name type="scientific">Campylobacter peloridis</name>
    <dbReference type="NCBI Taxonomy" id="488546"/>
    <lineage>
        <taxon>Bacteria</taxon>
        <taxon>Pseudomonadati</taxon>
        <taxon>Campylobacterota</taxon>
        <taxon>Epsilonproteobacteria</taxon>
        <taxon>Campylobacterales</taxon>
        <taxon>Campylobacteraceae</taxon>
        <taxon>Campylobacter</taxon>
    </lineage>
</organism>
<gene>
    <name evidence="2" type="ORF">FPD46_08415</name>
</gene>
<evidence type="ECO:0000313" key="2">
    <source>
        <dbReference type="EMBL" id="TXE78348.1"/>
    </source>
</evidence>
<evidence type="ECO:0000313" key="3">
    <source>
        <dbReference type="Proteomes" id="UP000321310"/>
    </source>
</evidence>
<accession>A0A5C7DJB3</accession>
<dbReference type="Pfam" id="PF07598">
    <property type="entry name" value="DUF1561"/>
    <property type="match status" value="1"/>
</dbReference>
<dbReference type="AlphaFoldDB" id="A0A5C7DJB3"/>
<feature type="signal peptide" evidence="1">
    <location>
        <begin position="1"/>
        <end position="16"/>
    </location>
</feature>
<comment type="caution">
    <text evidence="2">The sequence shown here is derived from an EMBL/GenBank/DDBJ whole genome shotgun (WGS) entry which is preliminary data.</text>
</comment>
<reference evidence="2 3" key="1">
    <citation type="submission" date="2019-07" db="EMBL/GenBank/DDBJ databases">
        <title>Rapid identification of Enteric Bacteria from Whole Genome Sequences (WGS) using Average Nucleotide Identity (ANI).</title>
        <authorList>
            <person name="Lane C."/>
        </authorList>
    </citation>
    <scope>NUCLEOTIDE SEQUENCE [LARGE SCALE GENOMIC DNA]</scope>
    <source>
        <strain evidence="2 3">2016D-0250</strain>
    </source>
</reference>
<keyword evidence="1" id="KW-0732">Signal</keyword>
<dbReference type="EMBL" id="VOWB01000092">
    <property type="protein sequence ID" value="TXE78348.1"/>
    <property type="molecule type" value="Genomic_DNA"/>
</dbReference>
<name>A0A5C7DJB3_9BACT</name>
<dbReference type="InterPro" id="IPR011455">
    <property type="entry name" value="DUF1561"/>
</dbReference>
<feature type="chain" id="PRO_5023092964" evidence="1">
    <location>
        <begin position="17"/>
        <end position="631"/>
    </location>
</feature>
<sequence>MFRIFLFIILCLSANAQNSIIQKRANIIQDSFLLVQTRGEKPRCLNPVFFNGDIFLKVQECKNSSIARYDIFKRIAFKFNNEWLCLSLREGLTKGRGNKDHIVLRPCVLNDDTQWFDIKNNEFRLSKYPYIKLVEFKNLILASSVNFSNTLKIVTPAMKEWLQALAPPVNYDIKTPMSFKTKDLKSKTIKSFFIHPNKASTKAFDFFYNPINGYLKSYDIKTGKFACLVSDLNNKTNTFISWKTCPQENLSPKLNPASWNFDIYSNSFILDAKGNILDVSRGRNFGKLFVITKEEFEKEKLYTSDFSGIFIFNKAFDSLRNFIALNISFQSNTCGNEKKFKRDVINDIIANFDPTKGGWRRKFFDISTSTDRNNNFNGICGYCLLHTYEILALLTEIFPRVQEAPQNNVGYFFNYAPNTNPLESFRLRSPTLSNTLFAALNYWGDSFYANEPLYLRASRAVESVTRIVLPRRTWELGMPIFSRDLVEGEIQRLIQSPPGSIFIALLNTNPTAAFDGHAMPVIRTNQGIIVIPTNVANISFTEYADFIRPVNSVEEIMLRLSTNRSYEVTALNFLQMGTGAMENVLESLLSQNDCSGEGSNIRRGNGLNLNPNNANSCNGARCSLMEWEDSF</sequence>
<proteinExistence type="predicted"/>